<keyword evidence="1" id="KW-0596">Phosphopantetheine</keyword>
<dbReference type="PROSITE" id="PS50075">
    <property type="entry name" value="CARRIER"/>
    <property type="match status" value="1"/>
</dbReference>
<dbReference type="EMBL" id="AP017624">
    <property type="protein sequence ID" value="BAV39563.1"/>
    <property type="molecule type" value="Genomic_DNA"/>
</dbReference>
<gene>
    <name evidence="4" type="ORF">SHTP_0160</name>
</gene>
<keyword evidence="2" id="KW-0597">Phosphoprotein</keyword>
<dbReference type="Pfam" id="PF00550">
    <property type="entry name" value="PP-binding"/>
    <property type="match status" value="1"/>
</dbReference>
<reference evidence="4 5" key="1">
    <citation type="submission" date="2016-08" db="EMBL/GenBank/DDBJ databases">
        <title>Complete genome sequence of Mycobacterium shinshuense, a subspecies of M. ulcerans.</title>
        <authorList>
            <person name="Yoshida M."/>
            <person name="Ogura Y."/>
            <person name="Hayashi T."/>
            <person name="Hoshino Y."/>
        </authorList>
    </citation>
    <scope>NUCLEOTIDE SEQUENCE [LARGE SCALE GENOMIC DNA]</scope>
    <source>
        <strain evidence="5">ATCC 33728</strain>
    </source>
</reference>
<dbReference type="SUPFAM" id="SSF47336">
    <property type="entry name" value="ACP-like"/>
    <property type="match status" value="1"/>
</dbReference>
<feature type="domain" description="Carrier" evidence="3">
    <location>
        <begin position="1"/>
        <end position="77"/>
    </location>
</feature>
<dbReference type="RefSeq" id="WP_096369497.1">
    <property type="nucleotide sequence ID" value="NZ_AP017624.1"/>
</dbReference>
<evidence type="ECO:0000313" key="4">
    <source>
        <dbReference type="EMBL" id="BAV39563.1"/>
    </source>
</evidence>
<evidence type="ECO:0000256" key="2">
    <source>
        <dbReference type="ARBA" id="ARBA00022553"/>
    </source>
</evidence>
<dbReference type="InterPro" id="IPR020806">
    <property type="entry name" value="PKS_PP-bd"/>
</dbReference>
<organism evidence="4 5">
    <name type="scientific">Mycobacterium ulcerans subsp. shinshuense</name>
    <dbReference type="NCBI Taxonomy" id="1124626"/>
    <lineage>
        <taxon>Bacteria</taxon>
        <taxon>Bacillati</taxon>
        <taxon>Actinomycetota</taxon>
        <taxon>Actinomycetes</taxon>
        <taxon>Mycobacteriales</taxon>
        <taxon>Mycobacteriaceae</taxon>
        <taxon>Mycobacterium</taxon>
        <taxon>Mycobacterium ulcerans group</taxon>
    </lineage>
</organism>
<dbReference type="SMART" id="SM00823">
    <property type="entry name" value="PKS_PP"/>
    <property type="match status" value="1"/>
</dbReference>
<sequence length="93" mass="9964">MSEVRVFLVEFIADELEIATTEVRDSSELIRDLGFDSLAFASAVSEIASRFGVRLSKDDVFESKTVGALVELVESRKSAPDAVNAAVNASGNP</sequence>
<accession>A0A1B4XXM8</accession>
<dbReference type="GO" id="GO:0031177">
    <property type="term" value="F:phosphopantetheine binding"/>
    <property type="evidence" value="ECO:0007669"/>
    <property type="project" value="InterPro"/>
</dbReference>
<evidence type="ECO:0000313" key="5">
    <source>
        <dbReference type="Proteomes" id="UP000218067"/>
    </source>
</evidence>
<dbReference type="Proteomes" id="UP000218067">
    <property type="component" value="Chromosome"/>
</dbReference>
<name>A0A1B4XXM8_MYCUL</name>
<evidence type="ECO:0000259" key="3">
    <source>
        <dbReference type="PROSITE" id="PS50075"/>
    </source>
</evidence>
<proteinExistence type="predicted"/>
<dbReference type="AlphaFoldDB" id="A0A1B4XXM8"/>
<dbReference type="InterPro" id="IPR009081">
    <property type="entry name" value="PP-bd_ACP"/>
</dbReference>
<evidence type="ECO:0000256" key="1">
    <source>
        <dbReference type="ARBA" id="ARBA00022450"/>
    </source>
</evidence>
<dbReference type="GeneID" id="93434842"/>
<dbReference type="Gene3D" id="1.10.1200.10">
    <property type="entry name" value="ACP-like"/>
    <property type="match status" value="1"/>
</dbReference>
<dbReference type="InterPro" id="IPR036736">
    <property type="entry name" value="ACP-like_sf"/>
</dbReference>
<protein>
    <submittedName>
        <fullName evidence="4">Acyl carrier protein</fullName>
    </submittedName>
</protein>